<accession>A0ABN1GYU7</accession>
<protein>
    <submittedName>
        <fullName evidence="1">Phosphohydrolase</fullName>
    </submittedName>
</protein>
<reference evidence="1 2" key="1">
    <citation type="journal article" date="2019" name="Int. J. Syst. Evol. Microbiol.">
        <title>The Global Catalogue of Microorganisms (GCM) 10K type strain sequencing project: providing services to taxonomists for standard genome sequencing and annotation.</title>
        <authorList>
            <consortium name="The Broad Institute Genomics Platform"/>
            <consortium name="The Broad Institute Genome Sequencing Center for Infectious Disease"/>
            <person name="Wu L."/>
            <person name="Ma J."/>
        </authorList>
    </citation>
    <scope>NUCLEOTIDE SEQUENCE [LARGE SCALE GENOMIC DNA]</scope>
    <source>
        <strain evidence="1 2">JCM 10671</strain>
    </source>
</reference>
<gene>
    <name evidence="1" type="ORF">GCM10009547_28820</name>
</gene>
<dbReference type="InterPro" id="IPR003607">
    <property type="entry name" value="HD/PDEase_dom"/>
</dbReference>
<dbReference type="Proteomes" id="UP001500957">
    <property type="component" value="Unassembled WGS sequence"/>
</dbReference>
<dbReference type="SUPFAM" id="SSF109604">
    <property type="entry name" value="HD-domain/PDEase-like"/>
    <property type="match status" value="1"/>
</dbReference>
<name>A0ABN1GYU7_9ACTN</name>
<evidence type="ECO:0000313" key="1">
    <source>
        <dbReference type="EMBL" id="GAA0623940.1"/>
    </source>
</evidence>
<dbReference type="RefSeq" id="WP_344605907.1">
    <property type="nucleotide sequence ID" value="NZ_BAAAHE010000023.1"/>
</dbReference>
<dbReference type="EMBL" id="BAAAHE010000023">
    <property type="protein sequence ID" value="GAA0623940.1"/>
    <property type="molecule type" value="Genomic_DNA"/>
</dbReference>
<dbReference type="PANTHER" id="PTHR35569:SF1">
    <property type="entry name" value="CYANAMIDE HYDRATASE DDI2-RELATED"/>
    <property type="match status" value="1"/>
</dbReference>
<comment type="caution">
    <text evidence="1">The sequence shown here is derived from an EMBL/GenBank/DDBJ whole genome shotgun (WGS) entry which is preliminary data.</text>
</comment>
<sequence length="251" mass="27013">MAAPEGIDYDWARATGGVLTRSQSRALFPPLLRSVAKYPGVRLRLATGRRGTAQVDLDAFVLPDSTLAKETIEHATEVLSPCVLQHSWRTFWFGLAIAEHQRRAVDPEQALIASLLHDITLETPTPGRCFALTGAEQAEAFLLAHGADPAFSARVGAEICGHITVGALEDVTSPGGFVSAGAFTDVAGSGLELMPAAYVDDVLARHPRLGWKKTLRTSWTAQTAALPGGRQQWLTRWALLPTLARIAPFPE</sequence>
<dbReference type="Gene3D" id="1.10.3210.10">
    <property type="entry name" value="Hypothetical protein af1432"/>
    <property type="match status" value="1"/>
</dbReference>
<keyword evidence="2" id="KW-1185">Reference proteome</keyword>
<dbReference type="CDD" id="cd00077">
    <property type="entry name" value="HDc"/>
    <property type="match status" value="1"/>
</dbReference>
<proteinExistence type="predicted"/>
<dbReference type="PANTHER" id="PTHR35569">
    <property type="entry name" value="CYANAMIDE HYDRATASE DDI2-RELATED"/>
    <property type="match status" value="1"/>
</dbReference>
<organism evidence="1 2">
    <name type="scientific">Sporichthya brevicatena</name>
    <dbReference type="NCBI Taxonomy" id="171442"/>
    <lineage>
        <taxon>Bacteria</taxon>
        <taxon>Bacillati</taxon>
        <taxon>Actinomycetota</taxon>
        <taxon>Actinomycetes</taxon>
        <taxon>Sporichthyales</taxon>
        <taxon>Sporichthyaceae</taxon>
        <taxon>Sporichthya</taxon>
    </lineage>
</organism>
<evidence type="ECO:0000313" key="2">
    <source>
        <dbReference type="Proteomes" id="UP001500957"/>
    </source>
</evidence>